<dbReference type="EMBL" id="JACMSC010000018">
    <property type="protein sequence ID" value="KAG6476157.1"/>
    <property type="molecule type" value="Genomic_DNA"/>
</dbReference>
<organism evidence="2 3">
    <name type="scientific">Zingiber officinale</name>
    <name type="common">Ginger</name>
    <name type="synonym">Amomum zingiber</name>
    <dbReference type="NCBI Taxonomy" id="94328"/>
    <lineage>
        <taxon>Eukaryota</taxon>
        <taxon>Viridiplantae</taxon>
        <taxon>Streptophyta</taxon>
        <taxon>Embryophyta</taxon>
        <taxon>Tracheophyta</taxon>
        <taxon>Spermatophyta</taxon>
        <taxon>Magnoliopsida</taxon>
        <taxon>Liliopsida</taxon>
        <taxon>Zingiberales</taxon>
        <taxon>Zingiberaceae</taxon>
        <taxon>Zingiber</taxon>
    </lineage>
</organism>
<dbReference type="InterPro" id="IPR021899">
    <property type="entry name" value="DUF3511"/>
</dbReference>
<evidence type="ECO:0000256" key="1">
    <source>
        <dbReference type="SAM" id="MobiDB-lite"/>
    </source>
</evidence>
<dbReference type="AlphaFoldDB" id="A0A8J5F008"/>
<evidence type="ECO:0000313" key="2">
    <source>
        <dbReference type="EMBL" id="KAG6476157.1"/>
    </source>
</evidence>
<proteinExistence type="predicted"/>
<feature type="region of interest" description="Disordered" evidence="1">
    <location>
        <begin position="1"/>
        <end position="34"/>
    </location>
</feature>
<dbReference type="PANTHER" id="PTHR33193:SF13">
    <property type="entry name" value="EXPRESSED PROTEIN"/>
    <property type="match status" value="1"/>
</dbReference>
<dbReference type="Pfam" id="PF12023">
    <property type="entry name" value="DUF3511"/>
    <property type="match status" value="1"/>
</dbReference>
<evidence type="ECO:0000313" key="3">
    <source>
        <dbReference type="Proteomes" id="UP000734854"/>
    </source>
</evidence>
<reference evidence="2 3" key="1">
    <citation type="submission" date="2020-08" db="EMBL/GenBank/DDBJ databases">
        <title>Plant Genome Project.</title>
        <authorList>
            <person name="Zhang R.-G."/>
        </authorList>
    </citation>
    <scope>NUCLEOTIDE SEQUENCE [LARGE SCALE GENOMIC DNA]</scope>
    <source>
        <tissue evidence="2">Rhizome</tissue>
    </source>
</reference>
<accession>A0A8J5F008</accession>
<comment type="caution">
    <text evidence="2">The sequence shown here is derived from an EMBL/GenBank/DDBJ whole genome shotgun (WGS) entry which is preliminary data.</text>
</comment>
<dbReference type="Proteomes" id="UP000734854">
    <property type="component" value="Unassembled WGS sequence"/>
</dbReference>
<dbReference type="PANTHER" id="PTHR33193">
    <property type="entry name" value="DOMAIN PROTEIN, PUTATIVE (DUF3511)-RELATED"/>
    <property type="match status" value="1"/>
</dbReference>
<gene>
    <name evidence="2" type="ORF">ZIOFF_065393</name>
</gene>
<keyword evidence="3" id="KW-1185">Reference proteome</keyword>
<protein>
    <submittedName>
        <fullName evidence="2">Uncharacterized protein</fullName>
    </submittedName>
</protein>
<sequence length="89" mass="10254">MGHRAHLKPAGKEIMPAPRRSHVRQQRGAGISSSSSAVEEASWWADPEVRRRRRVAGYKWYTVESKVKASFRKGIRWIKTRCSELVHGR</sequence>
<name>A0A8J5F008_ZINOF</name>